<accession>A0A067PG78</accession>
<sequence length="60" mass="6930">MCDATGTWRCCDCLGRPLLCSSCCRGSHRHLPFHWVEQWVEEFFQPGWLSSLGIEIHLGH</sequence>
<dbReference type="AlphaFoldDB" id="A0A067PG78"/>
<evidence type="ECO:0000313" key="2">
    <source>
        <dbReference type="Proteomes" id="UP000027265"/>
    </source>
</evidence>
<dbReference type="InParanoid" id="A0A067PG78"/>
<dbReference type="HOGENOM" id="CLU_161759_1_1_1"/>
<dbReference type="Proteomes" id="UP000027265">
    <property type="component" value="Unassembled WGS sequence"/>
</dbReference>
<evidence type="ECO:0008006" key="3">
    <source>
        <dbReference type="Google" id="ProtNLM"/>
    </source>
</evidence>
<name>A0A067PG78_9AGAM</name>
<dbReference type="EMBL" id="KL197737">
    <property type="protein sequence ID" value="KDQ52855.1"/>
    <property type="molecule type" value="Genomic_DNA"/>
</dbReference>
<gene>
    <name evidence="1" type="ORF">JAAARDRAFT_138003</name>
</gene>
<proteinExistence type="predicted"/>
<reference evidence="2" key="1">
    <citation type="journal article" date="2014" name="Proc. Natl. Acad. Sci. U.S.A.">
        <title>Extensive sampling of basidiomycete genomes demonstrates inadequacy of the white-rot/brown-rot paradigm for wood decay fungi.</title>
        <authorList>
            <person name="Riley R."/>
            <person name="Salamov A.A."/>
            <person name="Brown D.W."/>
            <person name="Nagy L.G."/>
            <person name="Floudas D."/>
            <person name="Held B.W."/>
            <person name="Levasseur A."/>
            <person name="Lombard V."/>
            <person name="Morin E."/>
            <person name="Otillar R."/>
            <person name="Lindquist E.A."/>
            <person name="Sun H."/>
            <person name="LaButti K.M."/>
            <person name="Schmutz J."/>
            <person name="Jabbour D."/>
            <person name="Luo H."/>
            <person name="Baker S.E."/>
            <person name="Pisabarro A.G."/>
            <person name="Walton J.D."/>
            <person name="Blanchette R.A."/>
            <person name="Henrissat B."/>
            <person name="Martin F."/>
            <person name="Cullen D."/>
            <person name="Hibbett D.S."/>
            <person name="Grigoriev I.V."/>
        </authorList>
    </citation>
    <scope>NUCLEOTIDE SEQUENCE [LARGE SCALE GENOMIC DNA]</scope>
    <source>
        <strain evidence="2">MUCL 33604</strain>
    </source>
</reference>
<feature type="non-terminal residue" evidence="1">
    <location>
        <position position="60"/>
    </location>
</feature>
<organism evidence="1 2">
    <name type="scientific">Jaapia argillacea MUCL 33604</name>
    <dbReference type="NCBI Taxonomy" id="933084"/>
    <lineage>
        <taxon>Eukaryota</taxon>
        <taxon>Fungi</taxon>
        <taxon>Dikarya</taxon>
        <taxon>Basidiomycota</taxon>
        <taxon>Agaricomycotina</taxon>
        <taxon>Agaricomycetes</taxon>
        <taxon>Agaricomycetidae</taxon>
        <taxon>Jaapiales</taxon>
        <taxon>Jaapiaceae</taxon>
        <taxon>Jaapia</taxon>
    </lineage>
</organism>
<dbReference type="OrthoDB" id="3004525at2759"/>
<keyword evidence="2" id="KW-1185">Reference proteome</keyword>
<evidence type="ECO:0000313" key="1">
    <source>
        <dbReference type="EMBL" id="KDQ52855.1"/>
    </source>
</evidence>
<protein>
    <recommendedName>
        <fullName evidence="3">CxC2-like cysteine cluster KDZ transposase-associated domain-containing protein</fullName>
    </recommendedName>
</protein>